<dbReference type="Proteomes" id="UP000646827">
    <property type="component" value="Unassembled WGS sequence"/>
</dbReference>
<dbReference type="AlphaFoldDB" id="A0A8H7S4Y4"/>
<feature type="region of interest" description="Disordered" evidence="1">
    <location>
        <begin position="328"/>
        <end position="395"/>
    </location>
</feature>
<name>A0A8H7S4Y4_9FUNG</name>
<dbReference type="Pfam" id="PF00627">
    <property type="entry name" value="UBA"/>
    <property type="match status" value="1"/>
</dbReference>
<feature type="compositionally biased region" description="Basic and acidic residues" evidence="1">
    <location>
        <begin position="63"/>
        <end position="95"/>
    </location>
</feature>
<evidence type="ECO:0000313" key="4">
    <source>
        <dbReference type="EMBL" id="KAG2222805.1"/>
    </source>
</evidence>
<dbReference type="SMART" id="SM00239">
    <property type="entry name" value="C2"/>
    <property type="match status" value="1"/>
</dbReference>
<dbReference type="InterPro" id="IPR000008">
    <property type="entry name" value="C2_dom"/>
</dbReference>
<feature type="compositionally biased region" description="Acidic residues" evidence="1">
    <location>
        <begin position="246"/>
        <end position="267"/>
    </location>
</feature>
<feature type="region of interest" description="Disordered" evidence="1">
    <location>
        <begin position="242"/>
        <end position="291"/>
    </location>
</feature>
<dbReference type="PANTHER" id="PTHR13076:SF9">
    <property type="entry name" value="COILED-COIL AND C2 DOMAIN-CONTAINING PROTEIN 1-LIKE"/>
    <property type="match status" value="1"/>
</dbReference>
<proteinExistence type="predicted"/>
<dbReference type="Gene3D" id="2.60.40.150">
    <property type="entry name" value="C2 domain"/>
    <property type="match status" value="1"/>
</dbReference>
<dbReference type="OrthoDB" id="19996at2759"/>
<feature type="compositionally biased region" description="Polar residues" evidence="1">
    <location>
        <begin position="356"/>
        <end position="368"/>
    </location>
</feature>
<feature type="compositionally biased region" description="Polar residues" evidence="1">
    <location>
        <begin position="803"/>
        <end position="813"/>
    </location>
</feature>
<dbReference type="EMBL" id="JAEPRB010000074">
    <property type="protein sequence ID" value="KAG2222805.1"/>
    <property type="molecule type" value="Genomic_DNA"/>
</dbReference>
<dbReference type="InterPro" id="IPR039725">
    <property type="entry name" value="CC2D1A/B"/>
</dbReference>
<feature type="compositionally biased region" description="Low complexity" evidence="1">
    <location>
        <begin position="762"/>
        <end position="775"/>
    </location>
</feature>
<comment type="caution">
    <text evidence="4">The sequence shown here is derived from an EMBL/GenBank/DDBJ whole genome shotgun (WGS) entry which is preliminary data.</text>
</comment>
<dbReference type="Gene3D" id="1.10.8.10">
    <property type="entry name" value="DNA helicase RuvA subunit, C-terminal domain"/>
    <property type="match status" value="1"/>
</dbReference>
<dbReference type="SUPFAM" id="SSF49562">
    <property type="entry name" value="C2 domain (Calcium/lipid-binding domain, CaLB)"/>
    <property type="match status" value="1"/>
</dbReference>
<accession>A0A8H7S4Y4</accession>
<feature type="domain" description="C2" evidence="2">
    <location>
        <begin position="563"/>
        <end position="702"/>
    </location>
</feature>
<feature type="region of interest" description="Disordered" evidence="1">
    <location>
        <begin position="762"/>
        <end position="838"/>
    </location>
</feature>
<dbReference type="Pfam" id="PF00168">
    <property type="entry name" value="C2"/>
    <property type="match status" value="1"/>
</dbReference>
<gene>
    <name evidence="4" type="ORF">INT45_011615</name>
</gene>
<dbReference type="PROSITE" id="PS50030">
    <property type="entry name" value="UBA"/>
    <property type="match status" value="1"/>
</dbReference>
<feature type="compositionally biased region" description="Low complexity" evidence="1">
    <location>
        <begin position="783"/>
        <end position="802"/>
    </location>
</feature>
<feature type="compositionally biased region" description="Basic and acidic residues" evidence="1">
    <location>
        <begin position="146"/>
        <end position="156"/>
    </location>
</feature>
<feature type="region of interest" description="Disordered" evidence="1">
    <location>
        <begin position="1"/>
        <end position="95"/>
    </location>
</feature>
<feature type="compositionally biased region" description="Low complexity" evidence="1">
    <location>
        <begin position="814"/>
        <end position="825"/>
    </location>
</feature>
<dbReference type="InterPro" id="IPR035892">
    <property type="entry name" value="C2_domain_sf"/>
</dbReference>
<protein>
    <recommendedName>
        <fullName evidence="6">UBA domain-containing protein</fullName>
    </recommendedName>
</protein>
<evidence type="ECO:0000313" key="5">
    <source>
        <dbReference type="Proteomes" id="UP000646827"/>
    </source>
</evidence>
<dbReference type="SMART" id="SM00165">
    <property type="entry name" value="UBA"/>
    <property type="match status" value="1"/>
</dbReference>
<dbReference type="InterPro" id="IPR015940">
    <property type="entry name" value="UBA"/>
</dbReference>
<reference evidence="4 5" key="1">
    <citation type="submission" date="2020-12" db="EMBL/GenBank/DDBJ databases">
        <title>Metabolic potential, ecology and presence of endohyphal bacteria is reflected in genomic diversity of Mucoromycotina.</title>
        <authorList>
            <person name="Muszewska A."/>
            <person name="Okrasinska A."/>
            <person name="Steczkiewicz K."/>
            <person name="Drgas O."/>
            <person name="Orlowska M."/>
            <person name="Perlinska-Lenart U."/>
            <person name="Aleksandrzak-Piekarczyk T."/>
            <person name="Szatraj K."/>
            <person name="Zielenkiewicz U."/>
            <person name="Pilsyk S."/>
            <person name="Malc E."/>
            <person name="Mieczkowski P."/>
            <person name="Kruszewska J.S."/>
            <person name="Biernat P."/>
            <person name="Pawlowska J."/>
        </authorList>
    </citation>
    <scope>NUCLEOTIDE SEQUENCE [LARGE SCALE GENOMIC DNA]</scope>
    <source>
        <strain evidence="4 5">CBS 142.35</strain>
    </source>
</reference>
<feature type="region of interest" description="Disordered" evidence="1">
    <location>
        <begin position="138"/>
        <end position="170"/>
    </location>
</feature>
<evidence type="ECO:0008006" key="6">
    <source>
        <dbReference type="Google" id="ProtNLM"/>
    </source>
</evidence>
<dbReference type="PANTHER" id="PTHR13076">
    <property type="entry name" value="COILED-COIL AND C2 DOMAIN-CONTAINING PROTEIN 1-LIKE"/>
    <property type="match status" value="1"/>
</dbReference>
<dbReference type="InterPro" id="IPR009060">
    <property type="entry name" value="UBA-like_sf"/>
</dbReference>
<sequence>MFGGKRTNSQQKQQQFNINDLDELLNSPLPDSSQDDHDDTDFNDPELLRQLEELTSSGGDNKTLAEQKAKAVQEQKTKQEQQHLRQLKEQRKQRGNIEDLDLDSYAALAQGGEDVEVELNDADFSDPTLLNELSALTKDSGQDIQMDNKDQGHSMDQRIQPKQQQQQEKAPCNSVRQLMNMGFSQQHAEDALTKHDGDVERATNYLLDAPSSSEPVRIVESVEEASTTYTTTITKNTTTQTKMDTVPDEDDNMAIQEPEEEDGVDIEELQRQSKQYQQQALAAKRQGDKKKAVELLRKSKALAQKYSELMEIQQALHPQKVIDPMEDIQSASPTSSSSPEKLSVDNDKRTHEHTLSKISSNVTDTRTQSSPSMSSASASTPTSPPTPKDVFSQSTVEDSRQLLQDIIQLQKEHKEAAHYYKDLGNLIAAKEMIKVSKELLRIGIQVKNGEVTDLDNIRRKLPSKPDMTLGDGKIRQIQHVEVSGSAATLEHLESQLTYQIDVCHNLAVQVSSASNNKRQASKSKTLSGSSQAHFQQLEQAFTADVVSLRSRHDQNQTTTPQLHYEHVDYTYKNILDHIPVNQMELRIIRGNGLQSMDIASEVEPYVTWDFGGWPPENTAQAALGKGETAVKKGTNPEFDITVQIPIARGNRAFLRYLQRRRLTLEVFHNRYSYGLFRRPLSLGKILIPMDQLLTKASISGTFDLTDGSRRKTGGKLEVQINLREPLTGEDIVRRSERWLIIDEFGKNTGEILAAAGLASGTTTHMMMPSSSSSPSKTNPEQVASTSTSAATITANASDNNSNLSPSVENNKTLSSSGPVSPPASASKEKTELEEAMEELSSADSIISNMVLDYEINNANNALASKKPLDGTTKEDLMDRKQSLDIKMNMLIIQVQTGVLDMDTYLSNVRKRMDRDRQLALIFKKHNRLDLAKIALARKKIMQDEIEEATTAMAEQQAGE</sequence>
<feature type="compositionally biased region" description="Basic and acidic residues" evidence="1">
    <location>
        <begin position="342"/>
        <end position="355"/>
    </location>
</feature>
<evidence type="ECO:0000259" key="3">
    <source>
        <dbReference type="PROSITE" id="PS50030"/>
    </source>
</evidence>
<feature type="compositionally biased region" description="Low complexity" evidence="1">
    <location>
        <begin position="157"/>
        <end position="167"/>
    </location>
</feature>
<dbReference type="GO" id="GO:0001227">
    <property type="term" value="F:DNA-binding transcription repressor activity, RNA polymerase II-specific"/>
    <property type="evidence" value="ECO:0007669"/>
    <property type="project" value="InterPro"/>
</dbReference>
<feature type="domain" description="UBA" evidence="3">
    <location>
        <begin position="165"/>
        <end position="209"/>
    </location>
</feature>
<feature type="compositionally biased region" description="Low complexity" evidence="1">
    <location>
        <begin position="369"/>
        <end position="381"/>
    </location>
</feature>
<feature type="compositionally biased region" description="Low complexity" evidence="1">
    <location>
        <begin position="330"/>
        <end position="339"/>
    </location>
</feature>
<organism evidence="4 5">
    <name type="scientific">Circinella minor</name>
    <dbReference type="NCBI Taxonomy" id="1195481"/>
    <lineage>
        <taxon>Eukaryota</taxon>
        <taxon>Fungi</taxon>
        <taxon>Fungi incertae sedis</taxon>
        <taxon>Mucoromycota</taxon>
        <taxon>Mucoromycotina</taxon>
        <taxon>Mucoromycetes</taxon>
        <taxon>Mucorales</taxon>
        <taxon>Lichtheimiaceae</taxon>
        <taxon>Circinella</taxon>
    </lineage>
</organism>
<dbReference type="SUPFAM" id="SSF46934">
    <property type="entry name" value="UBA-like"/>
    <property type="match status" value="1"/>
</dbReference>
<dbReference type="PROSITE" id="PS50004">
    <property type="entry name" value="C2"/>
    <property type="match status" value="1"/>
</dbReference>
<evidence type="ECO:0000256" key="1">
    <source>
        <dbReference type="SAM" id="MobiDB-lite"/>
    </source>
</evidence>
<feature type="compositionally biased region" description="Polar residues" evidence="1">
    <location>
        <begin position="1"/>
        <end position="18"/>
    </location>
</feature>
<evidence type="ECO:0000259" key="2">
    <source>
        <dbReference type="PROSITE" id="PS50004"/>
    </source>
</evidence>
<keyword evidence="5" id="KW-1185">Reference proteome</keyword>